<evidence type="ECO:0000313" key="8">
    <source>
        <dbReference type="EMBL" id="MBE9609710.1"/>
    </source>
</evidence>
<evidence type="ECO:0000256" key="6">
    <source>
        <dbReference type="ARBA" id="ARBA00023136"/>
    </source>
</evidence>
<name>A0A8J7G0G8_9NEIS</name>
<keyword evidence="2" id="KW-0813">Transport</keyword>
<dbReference type="GO" id="GO:0005886">
    <property type="term" value="C:plasma membrane"/>
    <property type="evidence" value="ECO:0007669"/>
    <property type="project" value="UniProtKB-SubCell"/>
</dbReference>
<proteinExistence type="predicted"/>
<feature type="transmembrane region" description="Helical" evidence="7">
    <location>
        <begin position="106"/>
        <end position="125"/>
    </location>
</feature>
<comment type="caution">
    <text evidence="8">The sequence shown here is derived from an EMBL/GenBank/DDBJ whole genome shotgun (WGS) entry which is preliminary data.</text>
</comment>
<feature type="transmembrane region" description="Helical" evidence="7">
    <location>
        <begin position="12"/>
        <end position="29"/>
    </location>
</feature>
<comment type="subcellular location">
    <subcellularLocation>
        <location evidence="1">Cell membrane</location>
        <topology evidence="1">Multi-pass membrane protein</topology>
    </subcellularLocation>
</comment>
<keyword evidence="5 7" id="KW-1133">Transmembrane helix</keyword>
<accession>A0A8J7G0G8</accession>
<feature type="transmembrane region" description="Helical" evidence="7">
    <location>
        <begin position="84"/>
        <end position="100"/>
    </location>
</feature>
<organism evidence="8 9">
    <name type="scientific">Chitinilyticum piscinae</name>
    <dbReference type="NCBI Taxonomy" id="2866724"/>
    <lineage>
        <taxon>Bacteria</taxon>
        <taxon>Pseudomonadati</taxon>
        <taxon>Pseudomonadota</taxon>
        <taxon>Betaproteobacteria</taxon>
        <taxon>Neisseriales</taxon>
        <taxon>Chitinibacteraceae</taxon>
        <taxon>Chitinilyticum</taxon>
    </lineage>
</organism>
<evidence type="ECO:0000256" key="3">
    <source>
        <dbReference type="ARBA" id="ARBA00022475"/>
    </source>
</evidence>
<keyword evidence="6 7" id="KW-0472">Membrane</keyword>
<evidence type="ECO:0000256" key="2">
    <source>
        <dbReference type="ARBA" id="ARBA00022448"/>
    </source>
</evidence>
<evidence type="ECO:0000313" key="9">
    <source>
        <dbReference type="Proteomes" id="UP000604481"/>
    </source>
</evidence>
<dbReference type="GO" id="GO:0000041">
    <property type="term" value="P:transition metal ion transport"/>
    <property type="evidence" value="ECO:0007669"/>
    <property type="project" value="InterPro"/>
</dbReference>
<dbReference type="InterPro" id="IPR002751">
    <property type="entry name" value="CbiM/NikMN"/>
</dbReference>
<keyword evidence="4 7" id="KW-0812">Transmembrane</keyword>
<gene>
    <name evidence="8" type="ORF">INR99_10125</name>
</gene>
<dbReference type="EMBL" id="JADFUA010000005">
    <property type="protein sequence ID" value="MBE9609710.1"/>
    <property type="molecule type" value="Genomic_DNA"/>
</dbReference>
<feature type="transmembrane region" description="Helical" evidence="7">
    <location>
        <begin position="182"/>
        <end position="204"/>
    </location>
</feature>
<dbReference type="Proteomes" id="UP000604481">
    <property type="component" value="Unassembled WGS sequence"/>
</dbReference>
<evidence type="ECO:0000256" key="1">
    <source>
        <dbReference type="ARBA" id="ARBA00004651"/>
    </source>
</evidence>
<dbReference type="Pfam" id="PF01891">
    <property type="entry name" value="CbiM"/>
    <property type="match status" value="1"/>
</dbReference>
<keyword evidence="3" id="KW-1003">Cell membrane</keyword>
<evidence type="ECO:0000256" key="4">
    <source>
        <dbReference type="ARBA" id="ARBA00022692"/>
    </source>
</evidence>
<dbReference type="RefSeq" id="WP_194116235.1">
    <property type="nucleotide sequence ID" value="NZ_JADFUA010000005.1"/>
</dbReference>
<evidence type="ECO:0000256" key="7">
    <source>
        <dbReference type="SAM" id="Phobius"/>
    </source>
</evidence>
<evidence type="ECO:0000256" key="5">
    <source>
        <dbReference type="ARBA" id="ARBA00022989"/>
    </source>
</evidence>
<protein>
    <submittedName>
        <fullName evidence="8">Energy-coupling factor ABC transporter permease</fullName>
    </submittedName>
</protein>
<sequence length="221" mass="24657">MNLLAAPFPEEWLWLASAIAALLLLRAGMRIRWLQLSQPELSSWFGATTLILLLWQLQASVTPGIAFHLLGATALMLIAGRDRALFSMLVIIVVDALWQGHGDAEAAGLSWLIAGWVPVTLSHYLLQLSQRRLPCNFFIYIFLNSFAAGALCIWTTGLLQCLALAASPAFDLATLLDEQFPYFFMLGFPEAFTTGLNITILVIWRPQWVASFDDQRYLGRN</sequence>
<reference evidence="8 9" key="1">
    <citation type="submission" date="2020-10" db="EMBL/GenBank/DDBJ databases">
        <title>The genome sequence of Chitinilyticum litopenaei 4Y14.</title>
        <authorList>
            <person name="Liu Y."/>
        </authorList>
    </citation>
    <scope>NUCLEOTIDE SEQUENCE [LARGE SCALE GENOMIC DNA]</scope>
    <source>
        <strain evidence="8 9">4Y14</strain>
    </source>
</reference>
<feature type="transmembrane region" description="Helical" evidence="7">
    <location>
        <begin position="137"/>
        <end position="170"/>
    </location>
</feature>
<keyword evidence="9" id="KW-1185">Reference proteome</keyword>
<dbReference type="AlphaFoldDB" id="A0A8J7G0G8"/>
<dbReference type="Gene3D" id="1.10.1760.20">
    <property type="match status" value="1"/>
</dbReference>